<reference evidence="1" key="1">
    <citation type="submission" date="2023-04" db="EMBL/GenBank/DDBJ databases">
        <authorList>
            <consortium name="ELIXIR-Norway"/>
        </authorList>
    </citation>
    <scope>NUCLEOTIDE SEQUENCE [LARGE SCALE GENOMIC DNA]</scope>
</reference>
<organism evidence="1 2">
    <name type="scientific">Rangifer tarandus platyrhynchus</name>
    <name type="common">Svalbard reindeer</name>
    <dbReference type="NCBI Taxonomy" id="3082113"/>
    <lineage>
        <taxon>Eukaryota</taxon>
        <taxon>Metazoa</taxon>
        <taxon>Chordata</taxon>
        <taxon>Craniata</taxon>
        <taxon>Vertebrata</taxon>
        <taxon>Euteleostomi</taxon>
        <taxon>Mammalia</taxon>
        <taxon>Eutheria</taxon>
        <taxon>Laurasiatheria</taxon>
        <taxon>Artiodactyla</taxon>
        <taxon>Ruminantia</taxon>
        <taxon>Pecora</taxon>
        <taxon>Cervidae</taxon>
        <taxon>Odocoileinae</taxon>
        <taxon>Rangifer</taxon>
    </lineage>
</organism>
<proteinExistence type="predicted"/>
<name>A0ABN8XNQ6_RANTA</name>
<sequence>MAVDAETQTGIERLSTPFKLSHGYPMSLLLPSSRCCGTQDTYTSAYGRSHYTRARTHGAPTARILELGHTAGLTRLVARACRTPPPTSPLTEEAAVFLLRYRPPGRQIGKCTFLLAAKAWLESCGHRVVLLLHVRLRIRWRHRSGESGPEQYKPRLRVAVGPQLRAYIVQIRAGFPSLCTAELRGSKANE</sequence>
<evidence type="ECO:0000313" key="2">
    <source>
        <dbReference type="Proteomes" id="UP001176941"/>
    </source>
</evidence>
<accession>A0ABN8XNQ6</accession>
<dbReference type="EMBL" id="CATKSN020000184">
    <property type="protein sequence ID" value="CAI9149221.1"/>
    <property type="molecule type" value="Genomic_DNA"/>
</dbReference>
<comment type="caution">
    <text evidence="1">The sequence shown here is derived from an EMBL/GenBank/DDBJ whole genome shotgun (WGS) entry which is preliminary data.</text>
</comment>
<protein>
    <submittedName>
        <fullName evidence="1">Uncharacterized protein</fullName>
    </submittedName>
</protein>
<dbReference type="Proteomes" id="UP001176941">
    <property type="component" value="Unassembled WGS sequence"/>
</dbReference>
<keyword evidence="2" id="KW-1185">Reference proteome</keyword>
<evidence type="ECO:0000313" key="1">
    <source>
        <dbReference type="EMBL" id="CAI9149221.1"/>
    </source>
</evidence>
<gene>
    <name evidence="1" type="ORF">MRATA1EN1_LOCUS30839</name>
</gene>